<dbReference type="KEGG" id="spar:SPRG_16949"/>
<dbReference type="InterPro" id="IPR032675">
    <property type="entry name" value="LRR_dom_sf"/>
</dbReference>
<dbReference type="Proteomes" id="UP000030745">
    <property type="component" value="Unassembled WGS sequence"/>
</dbReference>
<evidence type="ECO:0000313" key="1">
    <source>
        <dbReference type="EMBL" id="KDO17632.1"/>
    </source>
</evidence>
<dbReference type="EMBL" id="KK583606">
    <property type="protein sequence ID" value="KDO17632.1"/>
    <property type="molecule type" value="Genomic_DNA"/>
</dbReference>
<name>A0A067BSJ5_SAPPC</name>
<evidence type="ECO:0008006" key="3">
    <source>
        <dbReference type="Google" id="ProtNLM"/>
    </source>
</evidence>
<gene>
    <name evidence="1" type="ORF">SPRG_16949</name>
</gene>
<dbReference type="OMA" id="YCLEEMT"/>
<sequence>MARETGRVGPTVVALDGVLVAIVQCTASPSDVLAFLQALVASAVELPPALSALRVLLTTPRDRKLAHLWPRVHLLSIADDEIHLVATAVSLFSSIGIDGTSRMDRWPTSNKAVGFFTDPFCAFIAPWAFKVHTLRFVHSDPAAYPSDFYELLGMCTNLKKATLACNWMALAAITTSAHQVRDLSLVNTGVKVDGPRFDWTRSLDPWLESAQTKRLRLSSFPSTDNLGLARVLATTRTLTHLHLDDANDLIRGFLANRLPLRYLTHLWLFACHDLVLADMTALLDPAVIQSIRFQSYCLEEMTGFLTALPLLTRLSVVEIAGVALGGDHTAPLPTTKTLRAAQ</sequence>
<keyword evidence="2" id="KW-1185">Reference proteome</keyword>
<accession>A0A067BSJ5</accession>
<dbReference type="VEuPathDB" id="FungiDB:SPRG_16949"/>
<dbReference type="Gene3D" id="3.80.10.10">
    <property type="entry name" value="Ribonuclease Inhibitor"/>
    <property type="match status" value="1"/>
</dbReference>
<proteinExistence type="predicted"/>
<organism evidence="1 2">
    <name type="scientific">Saprolegnia parasitica (strain CBS 223.65)</name>
    <dbReference type="NCBI Taxonomy" id="695850"/>
    <lineage>
        <taxon>Eukaryota</taxon>
        <taxon>Sar</taxon>
        <taxon>Stramenopiles</taxon>
        <taxon>Oomycota</taxon>
        <taxon>Saprolegniomycetes</taxon>
        <taxon>Saprolegniales</taxon>
        <taxon>Saprolegniaceae</taxon>
        <taxon>Saprolegnia</taxon>
    </lineage>
</organism>
<dbReference type="GeneID" id="24138526"/>
<protein>
    <recommendedName>
        <fullName evidence="3">F-box domain-containing protein</fullName>
    </recommendedName>
</protein>
<reference evidence="1 2" key="1">
    <citation type="journal article" date="2013" name="PLoS Genet.">
        <title>Distinctive expansion of potential virulence genes in the genome of the oomycete fish pathogen Saprolegnia parasitica.</title>
        <authorList>
            <person name="Jiang R.H."/>
            <person name="de Bruijn I."/>
            <person name="Haas B.J."/>
            <person name="Belmonte R."/>
            <person name="Lobach L."/>
            <person name="Christie J."/>
            <person name="van den Ackerveken G."/>
            <person name="Bottin A."/>
            <person name="Bulone V."/>
            <person name="Diaz-Moreno S.M."/>
            <person name="Dumas B."/>
            <person name="Fan L."/>
            <person name="Gaulin E."/>
            <person name="Govers F."/>
            <person name="Grenville-Briggs L.J."/>
            <person name="Horner N.R."/>
            <person name="Levin J.Z."/>
            <person name="Mammella M."/>
            <person name="Meijer H.J."/>
            <person name="Morris P."/>
            <person name="Nusbaum C."/>
            <person name="Oome S."/>
            <person name="Phillips A.J."/>
            <person name="van Rooyen D."/>
            <person name="Rzeszutek E."/>
            <person name="Saraiva M."/>
            <person name="Secombes C.J."/>
            <person name="Seidl M.F."/>
            <person name="Snel B."/>
            <person name="Stassen J.H."/>
            <person name="Sykes S."/>
            <person name="Tripathy S."/>
            <person name="van den Berg H."/>
            <person name="Vega-Arreguin J.C."/>
            <person name="Wawra S."/>
            <person name="Young S.K."/>
            <person name="Zeng Q."/>
            <person name="Dieguez-Uribeondo J."/>
            <person name="Russ C."/>
            <person name="Tyler B.M."/>
            <person name="van West P."/>
        </authorList>
    </citation>
    <scope>NUCLEOTIDE SEQUENCE [LARGE SCALE GENOMIC DNA]</scope>
    <source>
        <strain evidence="1 2">CBS 223.65</strain>
    </source>
</reference>
<evidence type="ECO:0000313" key="2">
    <source>
        <dbReference type="Proteomes" id="UP000030745"/>
    </source>
</evidence>
<dbReference type="AlphaFoldDB" id="A0A067BSJ5"/>
<dbReference type="OrthoDB" id="10438295at2759"/>
<dbReference type="SUPFAM" id="SSF52047">
    <property type="entry name" value="RNI-like"/>
    <property type="match status" value="1"/>
</dbReference>
<dbReference type="RefSeq" id="XP_012211659.1">
    <property type="nucleotide sequence ID" value="XM_012356269.1"/>
</dbReference>